<accession>A0ABZ2JYT3</accession>
<protein>
    <submittedName>
        <fullName evidence="6">GFA family protein</fullName>
    </submittedName>
</protein>
<organism evidence="6 7">
    <name type="scientific">Pendulispora brunnea</name>
    <dbReference type="NCBI Taxonomy" id="2905690"/>
    <lineage>
        <taxon>Bacteria</taxon>
        <taxon>Pseudomonadati</taxon>
        <taxon>Myxococcota</taxon>
        <taxon>Myxococcia</taxon>
        <taxon>Myxococcales</taxon>
        <taxon>Sorangiineae</taxon>
        <taxon>Pendulisporaceae</taxon>
        <taxon>Pendulispora</taxon>
    </lineage>
</organism>
<evidence type="ECO:0000256" key="2">
    <source>
        <dbReference type="ARBA" id="ARBA00022723"/>
    </source>
</evidence>
<dbReference type="Pfam" id="PF04828">
    <property type="entry name" value="GFA"/>
    <property type="match status" value="1"/>
</dbReference>
<keyword evidence="4" id="KW-0456">Lyase</keyword>
<dbReference type="PANTHER" id="PTHR33337">
    <property type="entry name" value="GFA DOMAIN-CONTAINING PROTEIN"/>
    <property type="match status" value="1"/>
</dbReference>
<dbReference type="RefSeq" id="WP_394842253.1">
    <property type="nucleotide sequence ID" value="NZ_CP089982.1"/>
</dbReference>
<dbReference type="EMBL" id="CP089982">
    <property type="protein sequence ID" value="WXA91634.1"/>
    <property type="molecule type" value="Genomic_DNA"/>
</dbReference>
<dbReference type="InterPro" id="IPR011057">
    <property type="entry name" value="Mss4-like_sf"/>
</dbReference>
<dbReference type="InterPro" id="IPR006913">
    <property type="entry name" value="CENP-V/GFA"/>
</dbReference>
<evidence type="ECO:0000259" key="5">
    <source>
        <dbReference type="PROSITE" id="PS51891"/>
    </source>
</evidence>
<proteinExistence type="inferred from homology"/>
<evidence type="ECO:0000256" key="4">
    <source>
        <dbReference type="ARBA" id="ARBA00023239"/>
    </source>
</evidence>
<evidence type="ECO:0000256" key="3">
    <source>
        <dbReference type="ARBA" id="ARBA00022833"/>
    </source>
</evidence>
<dbReference type="PANTHER" id="PTHR33337:SF40">
    <property type="entry name" value="CENP-V_GFA DOMAIN-CONTAINING PROTEIN-RELATED"/>
    <property type="match status" value="1"/>
</dbReference>
<comment type="similarity">
    <text evidence="1">Belongs to the Gfa family.</text>
</comment>
<keyword evidence="7" id="KW-1185">Reference proteome</keyword>
<evidence type="ECO:0000313" key="7">
    <source>
        <dbReference type="Proteomes" id="UP001379533"/>
    </source>
</evidence>
<evidence type="ECO:0000256" key="1">
    <source>
        <dbReference type="ARBA" id="ARBA00005495"/>
    </source>
</evidence>
<gene>
    <name evidence="6" type="ORF">LZC95_34885</name>
</gene>
<feature type="domain" description="CENP-V/GFA" evidence="5">
    <location>
        <begin position="6"/>
        <end position="122"/>
    </location>
</feature>
<dbReference type="SUPFAM" id="SSF51316">
    <property type="entry name" value="Mss4-like"/>
    <property type="match status" value="1"/>
</dbReference>
<keyword evidence="3" id="KW-0862">Zinc</keyword>
<name>A0ABZ2JYT3_9BACT</name>
<dbReference type="PROSITE" id="PS51891">
    <property type="entry name" value="CENP_V_GFA"/>
    <property type="match status" value="1"/>
</dbReference>
<reference evidence="6 7" key="1">
    <citation type="submission" date="2021-12" db="EMBL/GenBank/DDBJ databases">
        <title>Discovery of the Pendulisporaceae a myxobacterial family with distinct sporulation behavior and unique specialized metabolism.</title>
        <authorList>
            <person name="Garcia R."/>
            <person name="Popoff A."/>
            <person name="Bader C.D."/>
            <person name="Loehr J."/>
            <person name="Walesch S."/>
            <person name="Walt C."/>
            <person name="Boldt J."/>
            <person name="Bunk B."/>
            <person name="Haeckl F.J.F.P.J."/>
            <person name="Gunesch A.P."/>
            <person name="Birkelbach J."/>
            <person name="Nuebel U."/>
            <person name="Pietschmann T."/>
            <person name="Bach T."/>
            <person name="Mueller R."/>
        </authorList>
    </citation>
    <scope>NUCLEOTIDE SEQUENCE [LARGE SCALE GENOMIC DNA]</scope>
    <source>
        <strain evidence="6 7">MSr12523</strain>
    </source>
</reference>
<dbReference type="Proteomes" id="UP001379533">
    <property type="component" value="Chromosome"/>
</dbReference>
<sequence length="143" mass="15757">MSDPSYRGTCFCGAVEIRVTGTPKAMGYCHCASCRAWSAAPVNAFSLWSPESVSVTKGAEHVGEFHKTPQSHRQFCRVCGGHILAQHPPWNLVDVYSAVIPDFEHRPALHVNYQEKVLSVRDGLPKFKDLPKDFGGSGEMLPE</sequence>
<keyword evidence="2" id="KW-0479">Metal-binding</keyword>
<evidence type="ECO:0000313" key="6">
    <source>
        <dbReference type="EMBL" id="WXA91634.1"/>
    </source>
</evidence>
<dbReference type="Gene3D" id="3.90.1590.10">
    <property type="entry name" value="glutathione-dependent formaldehyde- activating enzyme (gfa)"/>
    <property type="match status" value="1"/>
</dbReference>